<dbReference type="InterPro" id="IPR036736">
    <property type="entry name" value="ACP-like_sf"/>
</dbReference>
<dbReference type="OrthoDB" id="429813at2759"/>
<reference evidence="5" key="1">
    <citation type="submission" date="2021-02" db="EMBL/GenBank/DDBJ databases">
        <authorList>
            <person name="Dougan E. K."/>
            <person name="Rhodes N."/>
            <person name="Thang M."/>
            <person name="Chan C."/>
        </authorList>
    </citation>
    <scope>NUCLEOTIDE SEQUENCE</scope>
</reference>
<proteinExistence type="predicted"/>
<keyword evidence="2" id="KW-0597">Phosphoprotein</keyword>
<dbReference type="PROSITE" id="PS50075">
    <property type="entry name" value="CARRIER"/>
    <property type="match status" value="1"/>
</dbReference>
<feature type="non-terminal residue" evidence="5">
    <location>
        <position position="1"/>
    </location>
</feature>
<accession>A0A812NYP9</accession>
<sequence>YSVAQCHAVAGRTSAAVQAATEARNLFAQTWDRQGEAMAILMLGESSVLDGDIPRGREFTKEASELFASISDFEGVEKAQRTLQQIDEIAVSQGTNVPETKRAEPEAGPSPSLVVSKQPQMTLEKAKQLAMNIAVEAVGSEEPIAFDDSLMDVGLDSLAAISFRETLARECGLKLPSTLIFDYPNLNAVADLMVESSAV</sequence>
<evidence type="ECO:0000313" key="6">
    <source>
        <dbReference type="Proteomes" id="UP000601435"/>
    </source>
</evidence>
<dbReference type="SUPFAM" id="SSF48452">
    <property type="entry name" value="TPR-like"/>
    <property type="match status" value="1"/>
</dbReference>
<dbReference type="InterPro" id="IPR009081">
    <property type="entry name" value="PP-bd_ACP"/>
</dbReference>
<organism evidence="5 6">
    <name type="scientific">Symbiodinium necroappetens</name>
    <dbReference type="NCBI Taxonomy" id="1628268"/>
    <lineage>
        <taxon>Eukaryota</taxon>
        <taxon>Sar</taxon>
        <taxon>Alveolata</taxon>
        <taxon>Dinophyceae</taxon>
        <taxon>Suessiales</taxon>
        <taxon>Symbiodiniaceae</taxon>
        <taxon>Symbiodinium</taxon>
    </lineage>
</organism>
<dbReference type="Pfam" id="PF00550">
    <property type="entry name" value="PP-binding"/>
    <property type="match status" value="1"/>
</dbReference>
<keyword evidence="6" id="KW-1185">Reference proteome</keyword>
<name>A0A812NYP9_9DINO</name>
<dbReference type="SUPFAM" id="SSF47336">
    <property type="entry name" value="ACP-like"/>
    <property type="match status" value="1"/>
</dbReference>
<gene>
    <name evidence="5" type="primary">pikAI</name>
    <name evidence="5" type="ORF">SNEC2469_LOCUS8048</name>
</gene>
<feature type="domain" description="Carrier" evidence="4">
    <location>
        <begin position="121"/>
        <end position="197"/>
    </location>
</feature>
<dbReference type="InterPro" id="IPR011990">
    <property type="entry name" value="TPR-like_helical_dom_sf"/>
</dbReference>
<evidence type="ECO:0000313" key="5">
    <source>
        <dbReference type="EMBL" id="CAE7320888.1"/>
    </source>
</evidence>
<dbReference type="SMART" id="SM00823">
    <property type="entry name" value="PKS_PP"/>
    <property type="match status" value="1"/>
</dbReference>
<dbReference type="Gene3D" id="1.10.1200.10">
    <property type="entry name" value="ACP-like"/>
    <property type="match status" value="1"/>
</dbReference>
<protein>
    <submittedName>
        <fullName evidence="5">PikAI protein</fullName>
    </submittedName>
</protein>
<dbReference type="Proteomes" id="UP000601435">
    <property type="component" value="Unassembled WGS sequence"/>
</dbReference>
<dbReference type="InterPro" id="IPR020806">
    <property type="entry name" value="PKS_PP-bd"/>
</dbReference>
<dbReference type="EMBL" id="CAJNJA010013438">
    <property type="protein sequence ID" value="CAE7320888.1"/>
    <property type="molecule type" value="Genomic_DNA"/>
</dbReference>
<comment type="caution">
    <text evidence="5">The sequence shown here is derived from an EMBL/GenBank/DDBJ whole genome shotgun (WGS) entry which is preliminary data.</text>
</comment>
<dbReference type="GO" id="GO:0031177">
    <property type="term" value="F:phosphopantetheine binding"/>
    <property type="evidence" value="ECO:0007669"/>
    <property type="project" value="InterPro"/>
</dbReference>
<keyword evidence="1" id="KW-0596">Phosphopantetheine</keyword>
<evidence type="ECO:0000256" key="3">
    <source>
        <dbReference type="SAM" id="MobiDB-lite"/>
    </source>
</evidence>
<evidence type="ECO:0000256" key="1">
    <source>
        <dbReference type="ARBA" id="ARBA00022450"/>
    </source>
</evidence>
<evidence type="ECO:0000256" key="2">
    <source>
        <dbReference type="ARBA" id="ARBA00022553"/>
    </source>
</evidence>
<feature type="region of interest" description="Disordered" evidence="3">
    <location>
        <begin position="92"/>
        <end position="114"/>
    </location>
</feature>
<evidence type="ECO:0000259" key="4">
    <source>
        <dbReference type="PROSITE" id="PS50075"/>
    </source>
</evidence>
<dbReference type="AlphaFoldDB" id="A0A812NYP9"/>